<evidence type="ECO:0000313" key="3">
    <source>
        <dbReference type="Proteomes" id="UP001500908"/>
    </source>
</evidence>
<reference evidence="3" key="1">
    <citation type="journal article" date="2019" name="Int. J. Syst. Evol. Microbiol.">
        <title>The Global Catalogue of Microorganisms (GCM) 10K type strain sequencing project: providing services to taxonomists for standard genome sequencing and annotation.</title>
        <authorList>
            <consortium name="The Broad Institute Genomics Platform"/>
            <consortium name="The Broad Institute Genome Sequencing Center for Infectious Disease"/>
            <person name="Wu L."/>
            <person name="Ma J."/>
        </authorList>
    </citation>
    <scope>NUCLEOTIDE SEQUENCE [LARGE SCALE GENOMIC DNA]</scope>
    <source>
        <strain evidence="3">JCM 17137</strain>
    </source>
</reference>
<comment type="caution">
    <text evidence="2">The sequence shown here is derived from an EMBL/GenBank/DDBJ whole genome shotgun (WGS) entry which is preliminary data.</text>
</comment>
<sequence>MGDSRPRGARGGDCRGAPEFVECVETRPDPQGAGALPKRAAGQPGVRPGSRGKARASLPCFLGKEQRAAPVAAGVPLGFEAPVSLLMSALS</sequence>
<protein>
    <submittedName>
        <fullName evidence="2">Uncharacterized protein</fullName>
    </submittedName>
</protein>
<proteinExistence type="predicted"/>
<name>A0ABP7FPQ0_9ACTN</name>
<evidence type="ECO:0000256" key="1">
    <source>
        <dbReference type="SAM" id="MobiDB-lite"/>
    </source>
</evidence>
<keyword evidence="3" id="KW-1185">Reference proteome</keyword>
<dbReference type="Proteomes" id="UP001500908">
    <property type="component" value="Unassembled WGS sequence"/>
</dbReference>
<evidence type="ECO:0000313" key="2">
    <source>
        <dbReference type="EMBL" id="GAA3744185.1"/>
    </source>
</evidence>
<feature type="region of interest" description="Disordered" evidence="1">
    <location>
        <begin position="26"/>
        <end position="54"/>
    </location>
</feature>
<accession>A0ABP7FPQ0</accession>
<gene>
    <name evidence="2" type="ORF">GCM10022402_24830</name>
</gene>
<dbReference type="EMBL" id="BAABDD010000009">
    <property type="protein sequence ID" value="GAA3744185.1"/>
    <property type="molecule type" value="Genomic_DNA"/>
</dbReference>
<organism evidence="2 3">
    <name type="scientific">Salinactinospora qingdaonensis</name>
    <dbReference type="NCBI Taxonomy" id="702744"/>
    <lineage>
        <taxon>Bacteria</taxon>
        <taxon>Bacillati</taxon>
        <taxon>Actinomycetota</taxon>
        <taxon>Actinomycetes</taxon>
        <taxon>Streptosporangiales</taxon>
        <taxon>Nocardiopsidaceae</taxon>
        <taxon>Salinactinospora</taxon>
    </lineage>
</organism>